<accession>A0AAW0F2V6</accession>
<dbReference type="Pfam" id="PF11069">
    <property type="entry name" value="CFAP298"/>
    <property type="match status" value="1"/>
</dbReference>
<proteinExistence type="inferred from homology"/>
<dbReference type="AlphaFoldDB" id="A0AAW0F2V6"/>
<reference evidence="2 3" key="1">
    <citation type="journal article" date="2021" name="MBio">
        <title>A New Model Trypanosomatid, Novymonas esmeraldas: Genomic Perception of Its 'Candidatus Pandoraea novymonadis' Endosymbiont.</title>
        <authorList>
            <person name="Zakharova A."/>
            <person name="Saura A."/>
            <person name="Butenko A."/>
            <person name="Podesvova L."/>
            <person name="Warmusova S."/>
            <person name="Kostygov A.Y."/>
            <person name="Nenarokova A."/>
            <person name="Lukes J."/>
            <person name="Opperdoes F.R."/>
            <person name="Yurchenko V."/>
        </authorList>
    </citation>
    <scope>NUCLEOTIDE SEQUENCE [LARGE SCALE GENOMIC DNA]</scope>
    <source>
        <strain evidence="2 3">E262AT.01</strain>
    </source>
</reference>
<dbReference type="InterPro" id="IPR021298">
    <property type="entry name" value="CFAP298"/>
</dbReference>
<dbReference type="Proteomes" id="UP001430356">
    <property type="component" value="Unassembled WGS sequence"/>
</dbReference>
<dbReference type="PANTHER" id="PTHR13238:SF0">
    <property type="entry name" value="CILIA- AND FLAGELLA-ASSOCIATED PROTEIN 298"/>
    <property type="match status" value="1"/>
</dbReference>
<protein>
    <submittedName>
        <fullName evidence="2">Uncharacterized protein</fullName>
    </submittedName>
</protein>
<evidence type="ECO:0000313" key="3">
    <source>
        <dbReference type="Proteomes" id="UP001430356"/>
    </source>
</evidence>
<organism evidence="2 3">
    <name type="scientific">Novymonas esmeraldas</name>
    <dbReference type="NCBI Taxonomy" id="1808958"/>
    <lineage>
        <taxon>Eukaryota</taxon>
        <taxon>Discoba</taxon>
        <taxon>Euglenozoa</taxon>
        <taxon>Kinetoplastea</taxon>
        <taxon>Metakinetoplastina</taxon>
        <taxon>Trypanosomatida</taxon>
        <taxon>Trypanosomatidae</taxon>
        <taxon>Novymonas</taxon>
    </lineage>
</organism>
<evidence type="ECO:0000313" key="2">
    <source>
        <dbReference type="EMBL" id="KAK7200533.1"/>
    </source>
</evidence>
<dbReference type="GO" id="GO:0003352">
    <property type="term" value="P:regulation of cilium movement"/>
    <property type="evidence" value="ECO:0007669"/>
    <property type="project" value="InterPro"/>
</dbReference>
<dbReference type="PANTHER" id="PTHR13238">
    <property type="entry name" value="PROTEIN C21ORF59"/>
    <property type="match status" value="1"/>
</dbReference>
<name>A0AAW0F2V6_9TRYP</name>
<comment type="caution">
    <text evidence="2">The sequence shown here is derived from an EMBL/GenBank/DDBJ whole genome shotgun (WGS) entry which is preliminary data.</text>
</comment>
<evidence type="ECO:0000256" key="1">
    <source>
        <dbReference type="ARBA" id="ARBA00009619"/>
    </source>
</evidence>
<gene>
    <name evidence="2" type="ORF">NESM_000108900</name>
</gene>
<sequence>MVLLECKRLPKEEYSKDYDVFLASFPAVTNVGEATDAVQTMQNTRVRLTWMMGAAKQMVKDGMVEEAQQHYLTGPIGDTERYLAPERTERRQLSVQGELDALVSAFKGGAMILFPAECSGLDACQRLAAVLDSDAATDAEKSKAHRLLSLIDDGATNENILQGRAVLWWSAKPLARDADFVKYIGKNDKTKITVKLVPEGGAAPPREPAVDAKAQAELMQHFYRKQEEAKKLIEDEDISFGNSGWANSQGLKNQLHGLDTVHYKGRF</sequence>
<dbReference type="EMBL" id="JAECZO010000006">
    <property type="protein sequence ID" value="KAK7200533.1"/>
    <property type="molecule type" value="Genomic_DNA"/>
</dbReference>
<comment type="similarity">
    <text evidence="1">Belongs to the CFAP298 family.</text>
</comment>
<keyword evidence="3" id="KW-1185">Reference proteome</keyword>